<dbReference type="OMA" id="NEVTICI"/>
<dbReference type="InterPro" id="IPR017452">
    <property type="entry name" value="GPCR_Rhodpsn_7TM"/>
</dbReference>
<dbReference type="FunFam" id="1.20.1070.10:FF:000142">
    <property type="entry name" value="G protein-coupled receptor 55"/>
    <property type="match status" value="1"/>
</dbReference>
<dbReference type="AlphaFoldDB" id="A0A4W3J8W5"/>
<dbReference type="SUPFAM" id="SSF81321">
    <property type="entry name" value="Family A G protein-coupled receptor-like"/>
    <property type="match status" value="1"/>
</dbReference>
<evidence type="ECO:0000256" key="5">
    <source>
        <dbReference type="ARBA" id="ARBA00023040"/>
    </source>
</evidence>
<evidence type="ECO:0000256" key="8">
    <source>
        <dbReference type="ARBA" id="ARBA00023180"/>
    </source>
</evidence>
<proteinExistence type="inferred from homology"/>
<dbReference type="InParanoid" id="A0A4W3J8W5"/>
<evidence type="ECO:0000256" key="10">
    <source>
        <dbReference type="RuleBase" id="RU000688"/>
    </source>
</evidence>
<dbReference type="GO" id="GO:0035025">
    <property type="term" value="P:positive regulation of Rho protein signal transduction"/>
    <property type="evidence" value="ECO:0007669"/>
    <property type="project" value="TreeGrafter"/>
</dbReference>
<evidence type="ECO:0000256" key="7">
    <source>
        <dbReference type="ARBA" id="ARBA00023170"/>
    </source>
</evidence>
<dbReference type="PANTHER" id="PTHR24232:SF97">
    <property type="entry name" value="G-PROTEIN COUPLED RECEPTORS FAMILY 1 PROFILE DOMAIN-CONTAINING PROTEIN"/>
    <property type="match status" value="1"/>
</dbReference>
<reference evidence="14" key="1">
    <citation type="journal article" date="2006" name="Science">
        <title>Ancient noncoding elements conserved in the human genome.</title>
        <authorList>
            <person name="Venkatesh B."/>
            <person name="Kirkness E.F."/>
            <person name="Loh Y.H."/>
            <person name="Halpern A.L."/>
            <person name="Lee A.P."/>
            <person name="Johnson J."/>
            <person name="Dandona N."/>
            <person name="Viswanathan L.D."/>
            <person name="Tay A."/>
            <person name="Venter J.C."/>
            <person name="Strausberg R.L."/>
            <person name="Brenner S."/>
        </authorList>
    </citation>
    <scope>NUCLEOTIDE SEQUENCE [LARGE SCALE GENOMIC DNA]</scope>
</reference>
<evidence type="ECO:0000256" key="6">
    <source>
        <dbReference type="ARBA" id="ARBA00023136"/>
    </source>
</evidence>
<feature type="transmembrane region" description="Helical" evidence="11">
    <location>
        <begin position="179"/>
        <end position="203"/>
    </location>
</feature>
<reference evidence="14" key="2">
    <citation type="journal article" date="2007" name="PLoS Biol.">
        <title>Survey sequencing and comparative analysis of the elephant shark (Callorhinchus milii) genome.</title>
        <authorList>
            <person name="Venkatesh B."/>
            <person name="Kirkness E.F."/>
            <person name="Loh Y.H."/>
            <person name="Halpern A.L."/>
            <person name="Lee A.P."/>
            <person name="Johnson J."/>
            <person name="Dandona N."/>
            <person name="Viswanathan L.D."/>
            <person name="Tay A."/>
            <person name="Venter J.C."/>
            <person name="Strausberg R.L."/>
            <person name="Brenner S."/>
        </authorList>
    </citation>
    <scope>NUCLEOTIDE SEQUENCE [LARGE SCALE GENOMIC DNA]</scope>
</reference>
<accession>A0A4W3J8W5</accession>
<comment type="subcellular location">
    <subcellularLocation>
        <location evidence="1">Cell membrane</location>
        <topology evidence="1">Multi-pass membrane protein</topology>
    </subcellularLocation>
</comment>
<reference evidence="14" key="3">
    <citation type="journal article" date="2014" name="Nature">
        <title>Elephant shark genome provides unique insights into gnathostome evolution.</title>
        <authorList>
            <consortium name="International Elephant Shark Genome Sequencing Consortium"/>
            <person name="Venkatesh B."/>
            <person name="Lee A.P."/>
            <person name="Ravi V."/>
            <person name="Maurya A.K."/>
            <person name="Lian M.M."/>
            <person name="Swann J.B."/>
            <person name="Ohta Y."/>
            <person name="Flajnik M.F."/>
            <person name="Sutoh Y."/>
            <person name="Kasahara M."/>
            <person name="Hoon S."/>
            <person name="Gangu V."/>
            <person name="Roy S.W."/>
            <person name="Irimia M."/>
            <person name="Korzh V."/>
            <person name="Kondrychyn I."/>
            <person name="Lim Z.W."/>
            <person name="Tay B.H."/>
            <person name="Tohari S."/>
            <person name="Kong K.W."/>
            <person name="Ho S."/>
            <person name="Lorente-Galdos B."/>
            <person name="Quilez J."/>
            <person name="Marques-Bonet T."/>
            <person name="Raney B.J."/>
            <person name="Ingham P.W."/>
            <person name="Tay A."/>
            <person name="Hillier L.W."/>
            <person name="Minx P."/>
            <person name="Boehm T."/>
            <person name="Wilson R.K."/>
            <person name="Brenner S."/>
            <person name="Warren W.C."/>
        </authorList>
    </citation>
    <scope>NUCLEOTIDE SEQUENCE [LARGE SCALE GENOMIC DNA]</scope>
</reference>
<dbReference type="PRINTS" id="PR00237">
    <property type="entry name" value="GPCRRHODOPSN"/>
</dbReference>
<evidence type="ECO:0000256" key="4">
    <source>
        <dbReference type="ARBA" id="ARBA00022989"/>
    </source>
</evidence>
<name>A0A4W3J8W5_CALMI</name>
<organism evidence="13 14">
    <name type="scientific">Callorhinchus milii</name>
    <name type="common">Ghost shark</name>
    <dbReference type="NCBI Taxonomy" id="7868"/>
    <lineage>
        <taxon>Eukaryota</taxon>
        <taxon>Metazoa</taxon>
        <taxon>Chordata</taxon>
        <taxon>Craniata</taxon>
        <taxon>Vertebrata</taxon>
        <taxon>Chondrichthyes</taxon>
        <taxon>Holocephali</taxon>
        <taxon>Chimaeriformes</taxon>
        <taxon>Callorhinchidae</taxon>
        <taxon>Callorhinchus</taxon>
    </lineage>
</organism>
<keyword evidence="9 10" id="KW-0807">Transducer</keyword>
<dbReference type="InterPro" id="IPR000276">
    <property type="entry name" value="GPCR_Rhodpsn"/>
</dbReference>
<evidence type="ECO:0000256" key="1">
    <source>
        <dbReference type="ARBA" id="ARBA00004651"/>
    </source>
</evidence>
<keyword evidence="2" id="KW-1003">Cell membrane</keyword>
<feature type="transmembrane region" description="Helical" evidence="11">
    <location>
        <begin position="20"/>
        <end position="47"/>
    </location>
</feature>
<comment type="similarity">
    <text evidence="10">Belongs to the G-protein coupled receptor 1 family.</text>
</comment>
<keyword evidence="6 11" id="KW-0472">Membrane</keyword>
<dbReference type="Pfam" id="PF00001">
    <property type="entry name" value="7tm_1"/>
    <property type="match status" value="1"/>
</dbReference>
<dbReference type="GO" id="GO:0007200">
    <property type="term" value="P:phospholipase C-activating G protein-coupled receptor signaling pathway"/>
    <property type="evidence" value="ECO:0007669"/>
    <property type="project" value="TreeGrafter"/>
</dbReference>
<keyword evidence="8" id="KW-0325">Glycoprotein</keyword>
<feature type="transmembrane region" description="Helical" evidence="11">
    <location>
        <begin position="223"/>
        <end position="244"/>
    </location>
</feature>
<evidence type="ECO:0000259" key="12">
    <source>
        <dbReference type="PROSITE" id="PS50262"/>
    </source>
</evidence>
<dbReference type="PANTHER" id="PTHR24232">
    <property type="entry name" value="G-PROTEIN COUPLED RECEPTOR"/>
    <property type="match status" value="1"/>
</dbReference>
<feature type="transmembrane region" description="Helical" evidence="11">
    <location>
        <begin position="54"/>
        <end position="74"/>
    </location>
</feature>
<feature type="domain" description="G-protein coupled receptors family 1 profile" evidence="12">
    <location>
        <begin position="37"/>
        <end position="285"/>
    </location>
</feature>
<keyword evidence="3 10" id="KW-0812">Transmembrane</keyword>
<feature type="transmembrane region" description="Helical" evidence="11">
    <location>
        <begin position="132"/>
        <end position="152"/>
    </location>
</feature>
<keyword evidence="7 10" id="KW-0675">Receptor</keyword>
<dbReference type="GeneTree" id="ENSGT01040000240444"/>
<feature type="transmembrane region" description="Helical" evidence="11">
    <location>
        <begin position="94"/>
        <end position="111"/>
    </location>
</feature>
<evidence type="ECO:0000256" key="2">
    <source>
        <dbReference type="ARBA" id="ARBA00022475"/>
    </source>
</evidence>
<evidence type="ECO:0000313" key="13">
    <source>
        <dbReference type="Ensembl" id="ENSCMIP00000038617.1"/>
    </source>
</evidence>
<evidence type="ECO:0000256" key="11">
    <source>
        <dbReference type="SAM" id="Phobius"/>
    </source>
</evidence>
<keyword evidence="4 11" id="KW-1133">Transmembrane helix</keyword>
<evidence type="ECO:0000256" key="9">
    <source>
        <dbReference type="ARBA" id="ARBA00023224"/>
    </source>
</evidence>
<dbReference type="PROSITE" id="PS00237">
    <property type="entry name" value="G_PROTEIN_RECEP_F1_1"/>
    <property type="match status" value="1"/>
</dbReference>
<evidence type="ECO:0000256" key="3">
    <source>
        <dbReference type="ARBA" id="ARBA00022692"/>
    </source>
</evidence>
<keyword evidence="5 10" id="KW-0297">G-protein coupled receptor</keyword>
<dbReference type="Proteomes" id="UP000314986">
    <property type="component" value="Unassembled WGS sequence"/>
</dbReference>
<dbReference type="Ensembl" id="ENSCMIT00000039167.1">
    <property type="protein sequence ID" value="ENSCMIP00000038617.1"/>
    <property type="gene ID" value="ENSCMIG00000016203.1"/>
</dbReference>
<reference evidence="13" key="5">
    <citation type="submission" date="2025-09" db="UniProtKB">
        <authorList>
            <consortium name="Ensembl"/>
        </authorList>
    </citation>
    <scope>IDENTIFICATION</scope>
</reference>
<sequence length="325" mass="37026">MSQSFHGKMNCTYEIKQEVLLFQFVVYIPIFIGGLVLNSMALVALCWKLKRAETVIYMTNLATSDILLLFSLPFKIYSYKHSLPNVLCKVLKSVYFGNVYVSTFMITCICADRYIAILYPFKARMLRSPKKASIICAAVWIFSSLFILLNVFGSGIEEQPKTNSTVCFQGPRWLDHMSAFFVIHLMCFIVQFSIVTFCSVKVIHSLWKRNKCANSVFTKVRTIRILAANAITFAVCFTPIQIGICIEVVMKYMSVDCTILKHIRSFNEVTICIANINCCLDGFIFYFITAEIRESIPEGTQERENYCKTTPTVCKINILTRGQNG</sequence>
<dbReference type="Gene3D" id="1.20.1070.10">
    <property type="entry name" value="Rhodopsin 7-helix transmembrane proteins"/>
    <property type="match status" value="1"/>
</dbReference>
<dbReference type="PROSITE" id="PS50262">
    <property type="entry name" value="G_PROTEIN_RECEP_F1_2"/>
    <property type="match status" value="1"/>
</dbReference>
<dbReference type="GO" id="GO:0005886">
    <property type="term" value="C:plasma membrane"/>
    <property type="evidence" value="ECO:0007669"/>
    <property type="project" value="UniProtKB-SubCell"/>
</dbReference>
<evidence type="ECO:0000313" key="14">
    <source>
        <dbReference type="Proteomes" id="UP000314986"/>
    </source>
</evidence>
<dbReference type="GO" id="GO:0004930">
    <property type="term" value="F:G protein-coupled receptor activity"/>
    <property type="evidence" value="ECO:0007669"/>
    <property type="project" value="UniProtKB-KW"/>
</dbReference>
<protein>
    <recommendedName>
        <fullName evidence="12">G-protein coupled receptors family 1 profile domain-containing protein</fullName>
    </recommendedName>
</protein>
<reference evidence="13" key="4">
    <citation type="submission" date="2025-08" db="UniProtKB">
        <authorList>
            <consortium name="Ensembl"/>
        </authorList>
    </citation>
    <scope>IDENTIFICATION</scope>
</reference>
<keyword evidence="14" id="KW-1185">Reference proteome</keyword>